<dbReference type="EMBL" id="JALLPJ020000848">
    <property type="protein sequence ID" value="KAL3781384.1"/>
    <property type="molecule type" value="Genomic_DNA"/>
</dbReference>
<dbReference type="Gene3D" id="1.10.238.10">
    <property type="entry name" value="EF-hand"/>
    <property type="match status" value="1"/>
</dbReference>
<dbReference type="Proteomes" id="UP001530400">
    <property type="component" value="Unassembled WGS sequence"/>
</dbReference>
<evidence type="ECO:0000256" key="8">
    <source>
        <dbReference type="ARBA" id="ARBA00022837"/>
    </source>
</evidence>
<keyword evidence="17" id="KW-1185">Reference proteome</keyword>
<dbReference type="PROSITE" id="PS50222">
    <property type="entry name" value="EF_HAND_2"/>
    <property type="match status" value="1"/>
</dbReference>
<keyword evidence="5" id="KW-0679">Respiratory chain</keyword>
<evidence type="ECO:0000256" key="2">
    <source>
        <dbReference type="ARBA" id="ARBA00004370"/>
    </source>
</evidence>
<dbReference type="InterPro" id="IPR002048">
    <property type="entry name" value="EF_hand_dom"/>
</dbReference>
<evidence type="ECO:0000256" key="10">
    <source>
        <dbReference type="ARBA" id="ARBA00022989"/>
    </source>
</evidence>
<evidence type="ECO:0000256" key="6">
    <source>
        <dbReference type="ARBA" id="ARBA00022692"/>
    </source>
</evidence>
<gene>
    <name evidence="16" type="ORF">ACHAWO_010286</name>
</gene>
<dbReference type="CDD" id="cd01053">
    <property type="entry name" value="AOX"/>
    <property type="match status" value="1"/>
</dbReference>
<keyword evidence="6 14" id="KW-0812">Transmembrane</keyword>
<evidence type="ECO:0000256" key="9">
    <source>
        <dbReference type="ARBA" id="ARBA00022982"/>
    </source>
</evidence>
<keyword evidence="12" id="KW-0408">Iron</keyword>
<reference evidence="16 17" key="1">
    <citation type="submission" date="2024-10" db="EMBL/GenBank/DDBJ databases">
        <title>Updated reference genomes for cyclostephanoid diatoms.</title>
        <authorList>
            <person name="Roberts W.R."/>
            <person name="Alverson A.J."/>
        </authorList>
    </citation>
    <scope>NUCLEOTIDE SEQUENCE [LARGE SCALE GENOMIC DNA]</scope>
    <source>
        <strain evidence="16 17">AJA010-31</strain>
    </source>
</reference>
<dbReference type="PROSITE" id="PS00018">
    <property type="entry name" value="EF_HAND_1"/>
    <property type="match status" value="1"/>
</dbReference>
<feature type="domain" description="EF-hand" evidence="15">
    <location>
        <begin position="92"/>
        <end position="127"/>
    </location>
</feature>
<dbReference type="AlphaFoldDB" id="A0ABD3P0A2"/>
<dbReference type="GO" id="GO:0016491">
    <property type="term" value="F:oxidoreductase activity"/>
    <property type="evidence" value="ECO:0007669"/>
    <property type="project" value="UniProtKB-KW"/>
</dbReference>
<keyword evidence="9" id="KW-0249">Electron transport</keyword>
<evidence type="ECO:0000256" key="13">
    <source>
        <dbReference type="ARBA" id="ARBA00023136"/>
    </source>
</evidence>
<protein>
    <recommendedName>
        <fullName evidence="15">EF-hand domain-containing protein</fullName>
    </recommendedName>
</protein>
<organism evidence="16 17">
    <name type="scientific">Cyclotella atomus</name>
    <dbReference type="NCBI Taxonomy" id="382360"/>
    <lineage>
        <taxon>Eukaryota</taxon>
        <taxon>Sar</taxon>
        <taxon>Stramenopiles</taxon>
        <taxon>Ochrophyta</taxon>
        <taxon>Bacillariophyta</taxon>
        <taxon>Coscinodiscophyceae</taxon>
        <taxon>Thalassiosirophycidae</taxon>
        <taxon>Stephanodiscales</taxon>
        <taxon>Stephanodiscaceae</taxon>
        <taxon>Cyclotella</taxon>
    </lineage>
</organism>
<dbReference type="Gene3D" id="1.20.1260.140">
    <property type="entry name" value="Alternative oxidase"/>
    <property type="match status" value="1"/>
</dbReference>
<evidence type="ECO:0000259" key="15">
    <source>
        <dbReference type="PROSITE" id="PS50222"/>
    </source>
</evidence>
<comment type="caution">
    <text evidence="16">The sequence shown here is derived from an EMBL/GenBank/DDBJ whole genome shotgun (WGS) entry which is preliminary data.</text>
</comment>
<evidence type="ECO:0000313" key="16">
    <source>
        <dbReference type="EMBL" id="KAL3781384.1"/>
    </source>
</evidence>
<keyword evidence="4" id="KW-0813">Transport</keyword>
<dbReference type="GO" id="GO:0046872">
    <property type="term" value="F:metal ion binding"/>
    <property type="evidence" value="ECO:0007669"/>
    <property type="project" value="UniProtKB-KW"/>
</dbReference>
<sequence>MVLYDSNLCQVYTVMIGTTLRQTSKLIAKRATGTSLSPLSHAFYQAAASCNTIPINTNTAAIQALLQYRLFSIQPTQPNSTPTKPLYNLPPSVIEQIKLDLQSVDFDKNGKIDADELRELLKKHNTSFTDEEIVELSELFYASRGAGAVPMEEFLAALDNAARKDGEKGLMGKEFKTHPLGIGTCASEYMYAKTHGKYTEEELNVKLTHVPPQDWKDKAALGAVKLVRFGFDTATGWNRGEITQDKILNRAIFLETIAAIPGMVAAIIRHFRSLRNMARDGGMLNMFLEEANNERMHLLTFIRMKDPGYLFRGAVIGGQFGFGSTFLLMYMISPAFCHRFVGYIEEEACHTYTKIIDEIEAAPEGSDLAMWRTEEAPKIAKGYWHLGENGTVLDVMRAVRADEAEHRDVNHAVSGVGYDTVNPLYDPRERMDLMMKKYVQDIMQRNDERNKVAVGA</sequence>
<keyword evidence="11" id="KW-0560">Oxidoreductase</keyword>
<evidence type="ECO:0000256" key="11">
    <source>
        <dbReference type="ARBA" id="ARBA00023002"/>
    </source>
</evidence>
<evidence type="ECO:0000256" key="14">
    <source>
        <dbReference type="SAM" id="Phobius"/>
    </source>
</evidence>
<feature type="transmembrane region" description="Helical" evidence="14">
    <location>
        <begin position="251"/>
        <end position="271"/>
    </location>
</feature>
<comment type="cofactor">
    <cofactor evidence="1">
        <name>Fe cation</name>
        <dbReference type="ChEBI" id="CHEBI:24875"/>
    </cofactor>
</comment>
<comment type="subcellular location">
    <subcellularLocation>
        <location evidence="2">Membrane</location>
    </subcellularLocation>
</comment>
<dbReference type="GO" id="GO:0016020">
    <property type="term" value="C:membrane"/>
    <property type="evidence" value="ECO:0007669"/>
    <property type="project" value="UniProtKB-SubCell"/>
</dbReference>
<dbReference type="Pfam" id="PF01786">
    <property type="entry name" value="AOX"/>
    <property type="match status" value="1"/>
</dbReference>
<dbReference type="SUPFAM" id="SSF47473">
    <property type="entry name" value="EF-hand"/>
    <property type="match status" value="1"/>
</dbReference>
<dbReference type="InterPro" id="IPR002680">
    <property type="entry name" value="AOX"/>
</dbReference>
<dbReference type="InterPro" id="IPR038659">
    <property type="entry name" value="AOX_sf"/>
</dbReference>
<accession>A0ABD3P0A2</accession>
<name>A0ABD3P0A2_9STRA</name>
<feature type="transmembrane region" description="Helical" evidence="14">
    <location>
        <begin position="309"/>
        <end position="332"/>
    </location>
</feature>
<evidence type="ECO:0000256" key="1">
    <source>
        <dbReference type="ARBA" id="ARBA00001962"/>
    </source>
</evidence>
<evidence type="ECO:0000256" key="4">
    <source>
        <dbReference type="ARBA" id="ARBA00022448"/>
    </source>
</evidence>
<keyword evidence="10 14" id="KW-1133">Transmembrane helix</keyword>
<evidence type="ECO:0000256" key="3">
    <source>
        <dbReference type="ARBA" id="ARBA00008388"/>
    </source>
</evidence>
<dbReference type="InterPro" id="IPR011992">
    <property type="entry name" value="EF-hand-dom_pair"/>
</dbReference>
<dbReference type="PANTHER" id="PTHR31803">
    <property type="entry name" value="ALTERNATIVE OXIDASE"/>
    <property type="match status" value="1"/>
</dbReference>
<comment type="similarity">
    <text evidence="3">Belongs to the alternative oxidase family.</text>
</comment>
<evidence type="ECO:0000256" key="12">
    <source>
        <dbReference type="ARBA" id="ARBA00023004"/>
    </source>
</evidence>
<keyword evidence="8" id="KW-0106">Calcium</keyword>
<dbReference type="PANTHER" id="PTHR31803:SF3">
    <property type="entry name" value="ALTERNATIVE OXIDASE"/>
    <property type="match status" value="1"/>
</dbReference>
<evidence type="ECO:0000256" key="5">
    <source>
        <dbReference type="ARBA" id="ARBA00022660"/>
    </source>
</evidence>
<keyword evidence="7" id="KW-0479">Metal-binding</keyword>
<evidence type="ECO:0000313" key="17">
    <source>
        <dbReference type="Proteomes" id="UP001530400"/>
    </source>
</evidence>
<dbReference type="InterPro" id="IPR018247">
    <property type="entry name" value="EF_Hand_1_Ca_BS"/>
</dbReference>
<proteinExistence type="inferred from homology"/>
<evidence type="ECO:0000256" key="7">
    <source>
        <dbReference type="ARBA" id="ARBA00022723"/>
    </source>
</evidence>
<keyword evidence="13 14" id="KW-0472">Membrane</keyword>